<evidence type="ECO:0000256" key="1">
    <source>
        <dbReference type="SAM" id="MobiDB-lite"/>
    </source>
</evidence>
<name>A0AAD5MPE3_PARTN</name>
<sequence>MKDLNFALLSVTRHELAADQSNNTTEPSPHSYHLMELSMEQKRLLMLYTNLDQMLPMLLAESAKPGATVPLENQHSASDFVSSRPEIWS</sequence>
<accession>A0AAD5MPE3</accession>
<dbReference type="EMBL" id="JAHQIW010001142">
    <property type="protein sequence ID" value="KAJ1351601.1"/>
    <property type="molecule type" value="Genomic_DNA"/>
</dbReference>
<keyword evidence="3" id="KW-1185">Reference proteome</keyword>
<gene>
    <name evidence="2" type="ORF">KIN20_007683</name>
</gene>
<organism evidence="2 3">
    <name type="scientific">Parelaphostrongylus tenuis</name>
    <name type="common">Meningeal worm</name>
    <dbReference type="NCBI Taxonomy" id="148309"/>
    <lineage>
        <taxon>Eukaryota</taxon>
        <taxon>Metazoa</taxon>
        <taxon>Ecdysozoa</taxon>
        <taxon>Nematoda</taxon>
        <taxon>Chromadorea</taxon>
        <taxon>Rhabditida</taxon>
        <taxon>Rhabditina</taxon>
        <taxon>Rhabditomorpha</taxon>
        <taxon>Strongyloidea</taxon>
        <taxon>Metastrongylidae</taxon>
        <taxon>Parelaphostrongylus</taxon>
    </lineage>
</organism>
<feature type="compositionally biased region" description="Polar residues" evidence="1">
    <location>
        <begin position="71"/>
        <end position="81"/>
    </location>
</feature>
<dbReference type="AlphaFoldDB" id="A0AAD5MPE3"/>
<reference evidence="2" key="1">
    <citation type="submission" date="2021-06" db="EMBL/GenBank/DDBJ databases">
        <title>Parelaphostrongylus tenuis whole genome reference sequence.</title>
        <authorList>
            <person name="Garwood T.J."/>
            <person name="Larsen P.A."/>
            <person name="Fountain-Jones N.M."/>
            <person name="Garbe J.R."/>
            <person name="Macchietto M.G."/>
            <person name="Kania S.A."/>
            <person name="Gerhold R.W."/>
            <person name="Richards J.E."/>
            <person name="Wolf T.M."/>
        </authorList>
    </citation>
    <scope>NUCLEOTIDE SEQUENCE</scope>
    <source>
        <strain evidence="2">MNPRO001-30</strain>
        <tissue evidence="2">Meninges</tissue>
    </source>
</reference>
<dbReference type="Proteomes" id="UP001196413">
    <property type="component" value="Unassembled WGS sequence"/>
</dbReference>
<protein>
    <submittedName>
        <fullName evidence="2">Uncharacterized protein</fullName>
    </submittedName>
</protein>
<evidence type="ECO:0000313" key="3">
    <source>
        <dbReference type="Proteomes" id="UP001196413"/>
    </source>
</evidence>
<evidence type="ECO:0000313" key="2">
    <source>
        <dbReference type="EMBL" id="KAJ1351601.1"/>
    </source>
</evidence>
<proteinExistence type="predicted"/>
<feature type="region of interest" description="Disordered" evidence="1">
    <location>
        <begin position="70"/>
        <end position="89"/>
    </location>
</feature>
<comment type="caution">
    <text evidence="2">The sequence shown here is derived from an EMBL/GenBank/DDBJ whole genome shotgun (WGS) entry which is preliminary data.</text>
</comment>